<dbReference type="EMBL" id="JAZHXI010000019">
    <property type="protein sequence ID" value="KAL2061180.1"/>
    <property type="molecule type" value="Genomic_DNA"/>
</dbReference>
<gene>
    <name evidence="3" type="ORF">VTL71DRAFT_7453</name>
</gene>
<accession>A0ABR4BU58</accession>
<protein>
    <recommendedName>
        <fullName evidence="5">Ice-binding protein</fullName>
    </recommendedName>
</protein>
<comment type="similarity">
    <text evidence="1">Belongs to the ice-binding protein family.</text>
</comment>
<keyword evidence="4" id="KW-1185">Reference proteome</keyword>
<dbReference type="Proteomes" id="UP001595075">
    <property type="component" value="Unassembled WGS sequence"/>
</dbReference>
<dbReference type="Pfam" id="PF11999">
    <property type="entry name" value="Ice_binding"/>
    <property type="match status" value="1"/>
</dbReference>
<evidence type="ECO:0000313" key="3">
    <source>
        <dbReference type="EMBL" id="KAL2061180.1"/>
    </source>
</evidence>
<dbReference type="InterPro" id="IPR021884">
    <property type="entry name" value="Ice-bd_prot"/>
</dbReference>
<evidence type="ECO:0000256" key="1">
    <source>
        <dbReference type="ARBA" id="ARBA00005445"/>
    </source>
</evidence>
<evidence type="ECO:0000313" key="4">
    <source>
        <dbReference type="Proteomes" id="UP001595075"/>
    </source>
</evidence>
<organism evidence="3 4">
    <name type="scientific">Oculimacula yallundae</name>
    <dbReference type="NCBI Taxonomy" id="86028"/>
    <lineage>
        <taxon>Eukaryota</taxon>
        <taxon>Fungi</taxon>
        <taxon>Dikarya</taxon>
        <taxon>Ascomycota</taxon>
        <taxon>Pezizomycotina</taxon>
        <taxon>Leotiomycetes</taxon>
        <taxon>Helotiales</taxon>
        <taxon>Ploettnerulaceae</taxon>
        <taxon>Oculimacula</taxon>
    </lineage>
</organism>
<comment type="caution">
    <text evidence="3">The sequence shown here is derived from an EMBL/GenBank/DDBJ whole genome shotgun (WGS) entry which is preliminary data.</text>
</comment>
<sequence length="403" mass="43551">MVCTFHCRFEKVIWHIPRLPYPVLVPVSKSPPFPSGVLFDEGKYLDIFAMFWPLRIVFTCFCVLAISAFCSAQIDLGAAEAYGILGRLSVTNTGSTVIVGDLGTGGTSVTGFYPPGIVNGSIIKGDATGTAFIDATSAFLALNASSSALDLTGVDLVNLSLPPGSYEFNSSAQLTGKLTLVGNGNPDAEWHFKMGSSLTTGAGSSVVLANGASSCRVYWAVGSSATLGTGTSFAGTIIAAASVTFVTDAVLTGRAFGMSATLRSNYLVIRLCGEIFVDCIDDDIAKLLEYILIESFLVNSIFVDPVLIKPINFKPIKFNPINIKHVDLTYSFTEHTPFKLIHCRLAFIECVLIKHICIKYIFIQYLIVKDILIKHLIIHNIVKYHCIARKAVIFLKLRASLPL</sequence>
<evidence type="ECO:0008006" key="5">
    <source>
        <dbReference type="Google" id="ProtNLM"/>
    </source>
</evidence>
<name>A0ABR4BU58_9HELO</name>
<evidence type="ECO:0000256" key="2">
    <source>
        <dbReference type="ARBA" id="ARBA00022729"/>
    </source>
</evidence>
<keyword evidence="2" id="KW-0732">Signal</keyword>
<proteinExistence type="inferred from homology"/>
<reference evidence="3 4" key="1">
    <citation type="journal article" date="2024" name="Commun. Biol.">
        <title>Comparative genomic analysis of thermophilic fungi reveals convergent evolutionary adaptations and gene losses.</title>
        <authorList>
            <person name="Steindorff A.S."/>
            <person name="Aguilar-Pontes M.V."/>
            <person name="Robinson A.J."/>
            <person name="Andreopoulos B."/>
            <person name="LaButti K."/>
            <person name="Kuo A."/>
            <person name="Mondo S."/>
            <person name="Riley R."/>
            <person name="Otillar R."/>
            <person name="Haridas S."/>
            <person name="Lipzen A."/>
            <person name="Grimwood J."/>
            <person name="Schmutz J."/>
            <person name="Clum A."/>
            <person name="Reid I.D."/>
            <person name="Moisan M.C."/>
            <person name="Butler G."/>
            <person name="Nguyen T.T.M."/>
            <person name="Dewar K."/>
            <person name="Conant G."/>
            <person name="Drula E."/>
            <person name="Henrissat B."/>
            <person name="Hansel C."/>
            <person name="Singer S."/>
            <person name="Hutchinson M.I."/>
            <person name="de Vries R.P."/>
            <person name="Natvig D.O."/>
            <person name="Powell A.J."/>
            <person name="Tsang A."/>
            <person name="Grigoriev I.V."/>
        </authorList>
    </citation>
    <scope>NUCLEOTIDE SEQUENCE [LARGE SCALE GENOMIC DNA]</scope>
    <source>
        <strain evidence="3 4">CBS 494.80</strain>
    </source>
</reference>